<feature type="domain" description="AMP-dependent synthetase/ligase" evidence="2">
    <location>
        <begin position="333"/>
        <end position="543"/>
    </location>
</feature>
<feature type="domain" description="AMP-binding enzyme C-terminal" evidence="3">
    <location>
        <begin position="599"/>
        <end position="686"/>
    </location>
</feature>
<dbReference type="SUPFAM" id="SSF56801">
    <property type="entry name" value="Acetyl-CoA synthetase-like"/>
    <property type="match status" value="2"/>
</dbReference>
<dbReference type="PANTHER" id="PTHR24096">
    <property type="entry name" value="LONG-CHAIN-FATTY-ACID--COA LIGASE"/>
    <property type="match status" value="1"/>
</dbReference>
<evidence type="ECO:0000256" key="1">
    <source>
        <dbReference type="SAM" id="Phobius"/>
    </source>
</evidence>
<feature type="transmembrane region" description="Helical" evidence="1">
    <location>
        <begin position="372"/>
        <end position="397"/>
    </location>
</feature>
<dbReference type="InterPro" id="IPR000873">
    <property type="entry name" value="AMP-dep_synth/lig_dom"/>
</dbReference>
<dbReference type="InterPro" id="IPR025110">
    <property type="entry name" value="AMP-bd_C"/>
</dbReference>
<protein>
    <submittedName>
        <fullName evidence="4">Uncharacterized protein</fullName>
    </submittedName>
</protein>
<dbReference type="GO" id="GO:0016405">
    <property type="term" value="F:CoA-ligase activity"/>
    <property type="evidence" value="ECO:0007669"/>
    <property type="project" value="TreeGrafter"/>
</dbReference>
<accession>A0A4S4KV71</accession>
<comment type="caution">
    <text evidence="4">The sequence shown here is derived from an EMBL/GenBank/DDBJ whole genome shotgun (WGS) entry which is preliminary data.</text>
</comment>
<evidence type="ECO:0000313" key="4">
    <source>
        <dbReference type="EMBL" id="THH02595.1"/>
    </source>
</evidence>
<feature type="domain" description="AMP-dependent synthetase/ligase" evidence="2">
    <location>
        <begin position="79"/>
        <end position="197"/>
    </location>
</feature>
<dbReference type="Pfam" id="PF00501">
    <property type="entry name" value="AMP-binding"/>
    <property type="match status" value="2"/>
</dbReference>
<evidence type="ECO:0000313" key="5">
    <source>
        <dbReference type="Proteomes" id="UP000309038"/>
    </source>
</evidence>
<dbReference type="Gene3D" id="3.40.50.12780">
    <property type="entry name" value="N-terminal domain of ligase-like"/>
    <property type="match status" value="2"/>
</dbReference>
<organism evidence="4 5">
    <name type="scientific">Hermanssonia centrifuga</name>
    <dbReference type="NCBI Taxonomy" id="98765"/>
    <lineage>
        <taxon>Eukaryota</taxon>
        <taxon>Fungi</taxon>
        <taxon>Dikarya</taxon>
        <taxon>Basidiomycota</taxon>
        <taxon>Agaricomycotina</taxon>
        <taxon>Agaricomycetes</taxon>
        <taxon>Polyporales</taxon>
        <taxon>Meruliaceae</taxon>
        <taxon>Hermanssonia</taxon>
    </lineage>
</organism>
<dbReference type="InterPro" id="IPR045851">
    <property type="entry name" value="AMP-bd_C_sf"/>
</dbReference>
<keyword evidence="1" id="KW-0472">Membrane</keyword>
<dbReference type="Pfam" id="PF13193">
    <property type="entry name" value="AMP-binding_C"/>
    <property type="match status" value="1"/>
</dbReference>
<evidence type="ECO:0000259" key="3">
    <source>
        <dbReference type="Pfam" id="PF13193"/>
    </source>
</evidence>
<reference evidence="4 5" key="1">
    <citation type="submission" date="2019-02" db="EMBL/GenBank/DDBJ databases">
        <title>Genome sequencing of the rare red list fungi Phlebia centrifuga.</title>
        <authorList>
            <person name="Buettner E."/>
            <person name="Kellner H."/>
        </authorList>
    </citation>
    <scope>NUCLEOTIDE SEQUENCE [LARGE SCALE GENOMIC DNA]</scope>
    <source>
        <strain evidence="4 5">DSM 108282</strain>
    </source>
</reference>
<dbReference type="InterPro" id="IPR042099">
    <property type="entry name" value="ANL_N_sf"/>
</dbReference>
<evidence type="ECO:0000259" key="2">
    <source>
        <dbReference type="Pfam" id="PF00501"/>
    </source>
</evidence>
<dbReference type="AlphaFoldDB" id="A0A4S4KV71"/>
<dbReference type="Proteomes" id="UP000309038">
    <property type="component" value="Unassembled WGS sequence"/>
</dbReference>
<dbReference type="PANTHER" id="PTHR24096:SF422">
    <property type="entry name" value="BCDNA.GH02901"/>
    <property type="match status" value="1"/>
</dbReference>
<name>A0A4S4KV71_9APHY</name>
<keyword evidence="1" id="KW-1133">Transmembrane helix</keyword>
<gene>
    <name evidence="4" type="ORF">EW026_g265</name>
</gene>
<dbReference type="Gene3D" id="3.30.300.30">
    <property type="match status" value="2"/>
</dbReference>
<keyword evidence="1" id="KW-0812">Transmembrane</keyword>
<keyword evidence="5" id="KW-1185">Reference proteome</keyword>
<feature type="transmembrane region" description="Helical" evidence="1">
    <location>
        <begin position="340"/>
        <end position="360"/>
    </location>
</feature>
<dbReference type="EMBL" id="SGPJ01000004">
    <property type="protein sequence ID" value="THH02595.1"/>
    <property type="molecule type" value="Genomic_DNA"/>
</dbReference>
<proteinExistence type="predicted"/>
<sequence length="709" mass="78000">MAEIYAPEVALNSIPDDLTVPQFFLDSSHPLKPTNNTVKPWMIDDATGRQVGFEEIRARTFGLANEFKSRWNLGENDVAPTTLHRLAHRAMHPLTKNYDLSSVRWLMSGAAPLSAELTKHLSQVLPQCSIGQGYGLTETFTAVALSSNDQKIATPASAGVLIPGIVARVVKPDGTLAKLGEPGELLVRGPSMALGYYKNPEATAEVFVDGWVHTGDEVVINEKKELFILDRMKEILKVKGFQVAPAELEGHLLDHPDVADVCVVGIPHEYHGEVPLAYVVLSLPAQERVRKDPLESQKIKERLIKHVADAKVEYKRLTGGVEYIDVIPKNPSGRPKAVAIPHYALIANVVQMAFFCKAAVDYTSKEQQRYRPGLVAIAVLPFYHIYGLVVVMHFHIFCGHTVVVVPKFNFGGMLKSIERYRINHLLLVPPMVVLLCKSPLTKQHDLSSVTMCMSGAAPLSAELTRQFMEVLPGSAIGQGYGMTETCTTVTFPRIDQKIGTLGSGGQLLPGDVARVIKPDGSLAGFNEPGELVVKGPSVSLCYLNNPEATKETYIYFDSKPDRWIRTGDEVMINEEAELFVLDRIKEIMKVRGFQVAPAELEGLLLNHPDVNDACVVGIPDEYSGEVPLAFIVPSPKALGRMKTDPGEVEKVKSTLTKYVADNKVNYKRLAGGIEFVDSIPKNPSGKLLRRFLRDKAKEMMKAKQAKAKL</sequence>